<feature type="transmembrane region" description="Helical" evidence="6">
    <location>
        <begin position="391"/>
        <end position="415"/>
    </location>
</feature>
<organism evidence="8 9">
    <name type="scientific">Carboxydichorda subterranea</name>
    <dbReference type="NCBI Taxonomy" id="3109565"/>
    <lineage>
        <taxon>Bacteria</taxon>
        <taxon>Bacillati</taxon>
        <taxon>Bacillota</taxon>
        <taxon>Limnochordia</taxon>
        <taxon>Limnochordales</taxon>
        <taxon>Geochordaceae</taxon>
        <taxon>Carboxydichorda</taxon>
    </lineage>
</organism>
<dbReference type="InterPro" id="IPR051533">
    <property type="entry name" value="WaaL-like"/>
</dbReference>
<proteinExistence type="predicted"/>
<feature type="region of interest" description="Disordered" evidence="5">
    <location>
        <begin position="441"/>
        <end position="464"/>
    </location>
</feature>
<feature type="transmembrane region" description="Helical" evidence="6">
    <location>
        <begin position="347"/>
        <end position="370"/>
    </location>
</feature>
<gene>
    <name evidence="8" type="ORF">U7230_07590</name>
</gene>
<sequence>MGGYVSSAGQNRWLWAMVLVHVFLTPFFFEFDNLPFRLTTTDLLAALIVLLWLTNRIRRQPGRASPPLLFPTLLFVGAHFLAILPATDRVVALREAVKIAGIFAVFFAVADTVRTADQRRTLAWVLTLAGAIVSGLAIVEAFRGPAGWSYAGTRPVVTMGSPNTVGAYLASIFPVSLSLLYQAILERSRLGARATIGLSLALMAIALAVSLSRGSWISLLVALPIVVVVLAGHRDGRAVLIGTLIALVATGVVVGAVLLARSGPGSNVLHTLTRRAVSIVSLDSAGDRVRWMMLRASWAMFLDNPWLGVGPGNFQSRLPAYIRPTGSVEKQLVPLALELEFPHNLPLHVAAEGGIVGLASLAVWVTSMFIQYARRLHEARRWVTKEALTNNLLTAGGFAGVVAALVGSLFGYPFVHHVWEPFVYAMVLGVAEPPAAEVPVRGTTQGIGSTASTSSELQGGGLPS</sequence>
<dbReference type="Pfam" id="PF04932">
    <property type="entry name" value="Wzy_C"/>
    <property type="match status" value="1"/>
</dbReference>
<feature type="transmembrane region" description="Helical" evidence="6">
    <location>
        <begin position="35"/>
        <end position="55"/>
    </location>
</feature>
<evidence type="ECO:0000256" key="2">
    <source>
        <dbReference type="ARBA" id="ARBA00022692"/>
    </source>
</evidence>
<keyword evidence="3 6" id="KW-1133">Transmembrane helix</keyword>
<feature type="transmembrane region" description="Helical" evidence="6">
    <location>
        <begin position="190"/>
        <end position="209"/>
    </location>
</feature>
<keyword evidence="8" id="KW-0436">Ligase</keyword>
<feature type="transmembrane region" description="Helical" evidence="6">
    <location>
        <begin position="165"/>
        <end position="183"/>
    </location>
</feature>
<evidence type="ECO:0000256" key="6">
    <source>
        <dbReference type="SAM" id="Phobius"/>
    </source>
</evidence>
<accession>A0ABZ1C1L7</accession>
<evidence type="ECO:0000313" key="8">
    <source>
        <dbReference type="EMBL" id="WRP18844.1"/>
    </source>
</evidence>
<dbReference type="EMBL" id="CP141615">
    <property type="protein sequence ID" value="WRP18844.1"/>
    <property type="molecule type" value="Genomic_DNA"/>
</dbReference>
<feature type="transmembrane region" description="Helical" evidence="6">
    <location>
        <begin position="122"/>
        <end position="145"/>
    </location>
</feature>
<reference evidence="8 9" key="1">
    <citation type="journal article" date="2024" name="Front. Microbiol.">
        <title>Novel thermophilic genera Geochorda gen. nov. and Carboxydochorda gen. nov. from the deep terrestrial subsurface reveal the ecophysiological diversity in the class Limnochordia.</title>
        <authorList>
            <person name="Karnachuk O.V."/>
            <person name="Lukina A.P."/>
            <person name="Avakyan M.R."/>
            <person name="Kadnikov V.V."/>
            <person name="Begmatov S."/>
            <person name="Beletsky A.V."/>
            <person name="Vlasova K.G."/>
            <person name="Novikov A.A."/>
            <person name="Shcherbakova V.A."/>
            <person name="Mardanov A.V."/>
            <person name="Ravin N.V."/>
        </authorList>
    </citation>
    <scope>NUCLEOTIDE SEQUENCE [LARGE SCALE GENOMIC DNA]</scope>
    <source>
        <strain evidence="8 9">L945</strain>
    </source>
</reference>
<evidence type="ECO:0000256" key="3">
    <source>
        <dbReference type="ARBA" id="ARBA00022989"/>
    </source>
</evidence>
<feature type="transmembrane region" description="Helical" evidence="6">
    <location>
        <begin position="215"/>
        <end position="232"/>
    </location>
</feature>
<name>A0ABZ1C1L7_9FIRM</name>
<dbReference type="InterPro" id="IPR007016">
    <property type="entry name" value="O-antigen_ligase-rel_domated"/>
</dbReference>
<keyword evidence="4 6" id="KW-0472">Membrane</keyword>
<keyword evidence="2 6" id="KW-0812">Transmembrane</keyword>
<comment type="subcellular location">
    <subcellularLocation>
        <location evidence="1">Membrane</location>
        <topology evidence="1">Multi-pass membrane protein</topology>
    </subcellularLocation>
</comment>
<feature type="transmembrane region" description="Helical" evidence="6">
    <location>
        <begin position="92"/>
        <end position="110"/>
    </location>
</feature>
<evidence type="ECO:0000313" key="9">
    <source>
        <dbReference type="Proteomes" id="UP001332192"/>
    </source>
</evidence>
<evidence type="ECO:0000256" key="5">
    <source>
        <dbReference type="SAM" id="MobiDB-lite"/>
    </source>
</evidence>
<dbReference type="GO" id="GO:0016874">
    <property type="term" value="F:ligase activity"/>
    <property type="evidence" value="ECO:0007669"/>
    <property type="project" value="UniProtKB-KW"/>
</dbReference>
<feature type="transmembrane region" description="Helical" evidence="6">
    <location>
        <begin position="67"/>
        <end position="86"/>
    </location>
</feature>
<keyword evidence="9" id="KW-1185">Reference proteome</keyword>
<evidence type="ECO:0000256" key="1">
    <source>
        <dbReference type="ARBA" id="ARBA00004141"/>
    </source>
</evidence>
<evidence type="ECO:0000259" key="7">
    <source>
        <dbReference type="Pfam" id="PF04932"/>
    </source>
</evidence>
<feature type="transmembrane region" description="Helical" evidence="6">
    <location>
        <begin position="12"/>
        <end position="29"/>
    </location>
</feature>
<dbReference type="PANTHER" id="PTHR37422">
    <property type="entry name" value="TEICHURONIC ACID BIOSYNTHESIS PROTEIN TUAE"/>
    <property type="match status" value="1"/>
</dbReference>
<feature type="compositionally biased region" description="Polar residues" evidence="5">
    <location>
        <begin position="442"/>
        <end position="457"/>
    </location>
</feature>
<feature type="domain" description="O-antigen ligase-related" evidence="7">
    <location>
        <begin position="199"/>
        <end position="361"/>
    </location>
</feature>
<dbReference type="PANTHER" id="PTHR37422:SF13">
    <property type="entry name" value="LIPOPOLYSACCHARIDE BIOSYNTHESIS PROTEIN PA4999-RELATED"/>
    <property type="match status" value="1"/>
</dbReference>
<protein>
    <submittedName>
        <fullName evidence="8">O-antigen ligase family protein</fullName>
    </submittedName>
</protein>
<feature type="transmembrane region" description="Helical" evidence="6">
    <location>
        <begin position="239"/>
        <end position="260"/>
    </location>
</feature>
<dbReference type="Proteomes" id="UP001332192">
    <property type="component" value="Chromosome"/>
</dbReference>
<dbReference type="RefSeq" id="WP_324718114.1">
    <property type="nucleotide sequence ID" value="NZ_CP141615.1"/>
</dbReference>
<evidence type="ECO:0000256" key="4">
    <source>
        <dbReference type="ARBA" id="ARBA00023136"/>
    </source>
</evidence>